<proteinExistence type="predicted"/>
<dbReference type="EMBL" id="MN739182">
    <property type="protein sequence ID" value="QHS92611.1"/>
    <property type="molecule type" value="Genomic_DNA"/>
</dbReference>
<protein>
    <submittedName>
        <fullName evidence="1">Uncharacterized protein</fullName>
    </submittedName>
</protein>
<organism evidence="1">
    <name type="scientific">viral metagenome</name>
    <dbReference type="NCBI Taxonomy" id="1070528"/>
    <lineage>
        <taxon>unclassified sequences</taxon>
        <taxon>metagenomes</taxon>
        <taxon>organismal metagenomes</taxon>
    </lineage>
</organism>
<sequence length="59" mass="6622">MRVTTITILAALPIAVDVEVHEDIGAQQEFLVQLEILVHKECWDLPVPLDPSVHVVHKD</sequence>
<dbReference type="AlphaFoldDB" id="A0A6C0BLI9"/>
<evidence type="ECO:0000313" key="1">
    <source>
        <dbReference type="EMBL" id="QHS92611.1"/>
    </source>
</evidence>
<reference evidence="1" key="1">
    <citation type="journal article" date="2020" name="Nature">
        <title>Giant virus diversity and host interactions through global metagenomics.</title>
        <authorList>
            <person name="Schulz F."/>
            <person name="Roux S."/>
            <person name="Paez-Espino D."/>
            <person name="Jungbluth S."/>
            <person name="Walsh D.A."/>
            <person name="Denef V.J."/>
            <person name="McMahon K.D."/>
            <person name="Konstantinidis K.T."/>
            <person name="Eloe-Fadrosh E.A."/>
            <person name="Kyrpides N.C."/>
            <person name="Woyke T."/>
        </authorList>
    </citation>
    <scope>NUCLEOTIDE SEQUENCE</scope>
    <source>
        <strain evidence="1">GVMAG-M-3300014204-73</strain>
    </source>
</reference>
<name>A0A6C0BLI9_9ZZZZ</name>
<accession>A0A6C0BLI9</accession>